<accession>A0ABD3LQH9</accession>
<comment type="function">
    <text evidence="7 9">Activation of RuBisCO (ribulose-1,5-bisphosphate carboxylase/oxygenase; EC 4.1.1.39) involves the ATP-dependent carboxylation of the epsilon-amino group of lysine leading to a carbamate structure.</text>
</comment>
<evidence type="ECO:0000256" key="1">
    <source>
        <dbReference type="ARBA" id="ARBA00004470"/>
    </source>
</evidence>
<dbReference type="PANTHER" id="PTHR32429:SF32">
    <property type="entry name" value="RIBULOSE BISPHOSPHATE CARBOXYLASE_OXYGENASE ACTIVASE, CHLOROPLASTIC"/>
    <property type="match status" value="1"/>
</dbReference>
<dbReference type="GO" id="GO:0009570">
    <property type="term" value="C:chloroplast stroma"/>
    <property type="evidence" value="ECO:0007669"/>
    <property type="project" value="UniProtKB-SubCell"/>
</dbReference>
<proteinExistence type="inferred from homology"/>
<evidence type="ECO:0000259" key="11">
    <source>
        <dbReference type="Pfam" id="PF21228"/>
    </source>
</evidence>
<evidence type="ECO:0000313" key="12">
    <source>
        <dbReference type="EMBL" id="KAL3750600.1"/>
    </source>
</evidence>
<dbReference type="GO" id="GO:0016887">
    <property type="term" value="F:ATP hydrolysis activity"/>
    <property type="evidence" value="ECO:0007669"/>
    <property type="project" value="UniProtKB-UniRule"/>
</dbReference>
<evidence type="ECO:0000259" key="10">
    <source>
        <dbReference type="Pfam" id="PF00004"/>
    </source>
</evidence>
<dbReference type="Pfam" id="PF00004">
    <property type="entry name" value="AAA"/>
    <property type="match status" value="1"/>
</dbReference>
<dbReference type="Proteomes" id="UP001634007">
    <property type="component" value="Unassembled WGS sequence"/>
</dbReference>
<feature type="domain" description="ATPase AAA-type core" evidence="10">
    <location>
        <begin position="105"/>
        <end position="241"/>
    </location>
</feature>
<feature type="domain" description="Ribulose bisphosphate carboxylase/oxygenase activase AAA helical" evidence="11">
    <location>
        <begin position="248"/>
        <end position="341"/>
    </location>
</feature>
<dbReference type="Gene3D" id="3.40.50.300">
    <property type="entry name" value="P-loop containing nucleotide triphosphate hydrolases"/>
    <property type="match status" value="1"/>
</dbReference>
<reference evidence="12 13" key="1">
    <citation type="submission" date="2024-11" db="EMBL/GenBank/DDBJ databases">
        <title>Chromosome-level genome assembly of Eucalyptus globulus Labill. provides insights into its genome evolution.</title>
        <authorList>
            <person name="Li X."/>
        </authorList>
    </citation>
    <scope>NUCLEOTIDE SEQUENCE [LARGE SCALE GENOMIC DNA]</scope>
    <source>
        <strain evidence="12">CL2024</strain>
        <tissue evidence="12">Fresh tender leaves</tissue>
    </source>
</reference>
<evidence type="ECO:0000256" key="4">
    <source>
        <dbReference type="ARBA" id="ARBA00022741"/>
    </source>
</evidence>
<gene>
    <name evidence="12" type="ORF">ACJRO7_011577</name>
</gene>
<dbReference type="InterPro" id="IPR027417">
    <property type="entry name" value="P-loop_NTPase"/>
</dbReference>
<dbReference type="InterPro" id="IPR048571">
    <property type="entry name" value="RuBisCO_activase_AAA_helical"/>
</dbReference>
<evidence type="ECO:0000256" key="6">
    <source>
        <dbReference type="ARBA" id="ARBA00022946"/>
    </source>
</evidence>
<keyword evidence="4 9" id="KW-0547">Nucleotide-binding</keyword>
<comment type="similarity">
    <text evidence="8 9">Belongs to the RuBisCO activase family.</text>
</comment>
<evidence type="ECO:0000256" key="2">
    <source>
        <dbReference type="ARBA" id="ARBA00022528"/>
    </source>
</evidence>
<protein>
    <recommendedName>
        <fullName evidence="9">Ribulose bisphosphate carboxylase/oxygenase activase, chloroplastic</fullName>
        <shortName evidence="9">RA</shortName>
        <shortName evidence="9">RuBisCO activase</shortName>
    </recommendedName>
</protein>
<organism evidence="12 13">
    <name type="scientific">Eucalyptus globulus</name>
    <name type="common">Tasmanian blue gum</name>
    <dbReference type="NCBI Taxonomy" id="34317"/>
    <lineage>
        <taxon>Eukaryota</taxon>
        <taxon>Viridiplantae</taxon>
        <taxon>Streptophyta</taxon>
        <taxon>Embryophyta</taxon>
        <taxon>Tracheophyta</taxon>
        <taxon>Spermatophyta</taxon>
        <taxon>Magnoliopsida</taxon>
        <taxon>eudicotyledons</taxon>
        <taxon>Gunneridae</taxon>
        <taxon>Pentapetalae</taxon>
        <taxon>rosids</taxon>
        <taxon>malvids</taxon>
        <taxon>Myrtales</taxon>
        <taxon>Myrtaceae</taxon>
        <taxon>Myrtoideae</taxon>
        <taxon>Eucalypteae</taxon>
        <taxon>Eucalyptus</taxon>
    </lineage>
</organism>
<evidence type="ECO:0000256" key="7">
    <source>
        <dbReference type="ARBA" id="ARBA00025556"/>
    </source>
</evidence>
<keyword evidence="3 9" id="KW-0934">Plastid</keyword>
<dbReference type="PANTHER" id="PTHR32429">
    <property type="match status" value="1"/>
</dbReference>
<dbReference type="Gene3D" id="1.10.8.1070">
    <property type="match status" value="1"/>
</dbReference>
<dbReference type="InterPro" id="IPR044960">
    <property type="entry name" value="RCA-like"/>
</dbReference>
<dbReference type="SUPFAM" id="SSF52540">
    <property type="entry name" value="P-loop containing nucleoside triphosphate hydrolases"/>
    <property type="match status" value="1"/>
</dbReference>
<dbReference type="GO" id="GO:0046863">
    <property type="term" value="F:ribulose-1,5-bisphosphate carboxylase/oxygenase activator activity"/>
    <property type="evidence" value="ECO:0007669"/>
    <property type="project" value="UniProtKB-UniRule"/>
</dbReference>
<dbReference type="EMBL" id="JBJKBG010000002">
    <property type="protein sequence ID" value="KAL3750600.1"/>
    <property type="molecule type" value="Genomic_DNA"/>
</dbReference>
<evidence type="ECO:0000256" key="3">
    <source>
        <dbReference type="ARBA" id="ARBA00022640"/>
    </source>
</evidence>
<evidence type="ECO:0000256" key="9">
    <source>
        <dbReference type="RuleBase" id="RU369045"/>
    </source>
</evidence>
<keyword evidence="5 9" id="KW-0067">ATP-binding</keyword>
<comment type="subcellular location">
    <subcellularLocation>
        <location evidence="1 9">Plastid</location>
        <location evidence="1 9">Chloroplast stroma</location>
    </subcellularLocation>
</comment>
<dbReference type="AlphaFoldDB" id="A0ABD3LQH9"/>
<evidence type="ECO:0000256" key="8">
    <source>
        <dbReference type="ARBA" id="ARBA00025781"/>
    </source>
</evidence>
<name>A0ABD3LQH9_EUCGL</name>
<keyword evidence="2 9" id="KW-0150">Chloroplast</keyword>
<keyword evidence="6" id="KW-0809">Transit peptide</keyword>
<evidence type="ECO:0000256" key="5">
    <source>
        <dbReference type="ARBA" id="ARBA00022840"/>
    </source>
</evidence>
<dbReference type="GO" id="GO:0005524">
    <property type="term" value="F:ATP binding"/>
    <property type="evidence" value="ECO:0007669"/>
    <property type="project" value="UniProtKB-UniRule"/>
</dbReference>
<dbReference type="InterPro" id="IPR003959">
    <property type="entry name" value="ATPase_AAA_core"/>
</dbReference>
<dbReference type="Pfam" id="PF21228">
    <property type="entry name" value="RuBisCO_activase_AAA_helical"/>
    <property type="match status" value="1"/>
</dbReference>
<keyword evidence="13" id="KW-1185">Reference proteome</keyword>
<sequence length="351" mass="39388">MLKITTAGHFCHFETELKVVFNLCSSPMQANSPNSYFTHQKVSSGSSKAVTEINEEKRTDEDGCNLDNSMHGFYIAPAFMDKLVLHITKNFMAVPNIRVPLILGIWGGKGQGKFFQCELVFAKMGIKPIMIRAGELESGNTGEPTKLIRQRYCEAANIIKKGKMCCLFIYDVDAGAGRLSGITQYTVTNKRVNDILMNIVQLPGMYSKENPRVPIIVTGDHDVSTSYAYDPLIRDGRMENFHWAPTNEDRIGACEGIFRAYNVPDQDIVKLVNNFPNQSIHFFDALHAHVLDDEVRKLICSVGVENIEKLVNSKEGPPTCELPKMTLQMLLERGTCLCRNQRMRRESSIAS</sequence>
<evidence type="ECO:0000313" key="13">
    <source>
        <dbReference type="Proteomes" id="UP001634007"/>
    </source>
</evidence>
<comment type="caution">
    <text evidence="12">The sequence shown here is derived from an EMBL/GenBank/DDBJ whole genome shotgun (WGS) entry which is preliminary data.</text>
</comment>